<organism evidence="2 3">
    <name type="scientific">Vigna mungo</name>
    <name type="common">Black gram</name>
    <name type="synonym">Phaseolus mungo</name>
    <dbReference type="NCBI Taxonomy" id="3915"/>
    <lineage>
        <taxon>Eukaryota</taxon>
        <taxon>Viridiplantae</taxon>
        <taxon>Streptophyta</taxon>
        <taxon>Embryophyta</taxon>
        <taxon>Tracheophyta</taxon>
        <taxon>Spermatophyta</taxon>
        <taxon>Magnoliopsida</taxon>
        <taxon>eudicotyledons</taxon>
        <taxon>Gunneridae</taxon>
        <taxon>Pentapetalae</taxon>
        <taxon>rosids</taxon>
        <taxon>fabids</taxon>
        <taxon>Fabales</taxon>
        <taxon>Fabaceae</taxon>
        <taxon>Papilionoideae</taxon>
        <taxon>50 kb inversion clade</taxon>
        <taxon>NPAAA clade</taxon>
        <taxon>indigoferoid/millettioid clade</taxon>
        <taxon>Phaseoleae</taxon>
        <taxon>Vigna</taxon>
    </lineage>
</organism>
<reference evidence="2 3" key="1">
    <citation type="journal article" date="2023" name="Life. Sci Alliance">
        <title>Evolutionary insights into 3D genome organization and epigenetic landscape of Vigna mungo.</title>
        <authorList>
            <person name="Junaid A."/>
            <person name="Singh B."/>
            <person name="Bhatia S."/>
        </authorList>
    </citation>
    <scope>NUCLEOTIDE SEQUENCE [LARGE SCALE GENOMIC DNA]</scope>
    <source>
        <strain evidence="2">Urdbean</strain>
    </source>
</reference>
<dbReference type="EMBL" id="CP144692">
    <property type="protein sequence ID" value="WVY96369.1"/>
    <property type="molecule type" value="Genomic_DNA"/>
</dbReference>
<dbReference type="PANTHER" id="PTHR35125:SF2">
    <property type="entry name" value="PROTEIN PATRONUS 2-LIKE"/>
    <property type="match status" value="1"/>
</dbReference>
<dbReference type="InterPro" id="IPR039326">
    <property type="entry name" value="Patronus"/>
</dbReference>
<feature type="region of interest" description="Disordered" evidence="1">
    <location>
        <begin position="32"/>
        <end position="62"/>
    </location>
</feature>
<proteinExistence type="predicted"/>
<dbReference type="GO" id="GO:0007346">
    <property type="term" value="P:regulation of mitotic cell cycle"/>
    <property type="evidence" value="ECO:0007669"/>
    <property type="project" value="InterPro"/>
</dbReference>
<sequence>MAARTGRLLQNHNLNVHVNVFTVPRLIHDTGAGAGSVSEKADLPGQRKGRAGGRKPLGDLSNAGNLINQFDGKKALDGSLNIGKPSVNQAPKLQKSKNLETEKRITNKASVKSLTGSRKALSDISNSGKPQGPEIKNKHTLKPSSLIEESLPPSAIAEERILHDHKKCIKSQVETADVHHFFKTVGLEYDADDHMAISFELPAISKLKSESAYLELEEVPERLPEVQQSLSATHGSPANCKTPGLSSYRTMWSDSTVNFKLIETPKVSKN</sequence>
<dbReference type="Proteomes" id="UP001374535">
    <property type="component" value="Chromosome 9"/>
</dbReference>
<protein>
    <submittedName>
        <fullName evidence="2">Uncharacterized protein</fullName>
    </submittedName>
</protein>
<evidence type="ECO:0000313" key="3">
    <source>
        <dbReference type="Proteomes" id="UP001374535"/>
    </source>
</evidence>
<name>A0AAQ3MRK5_VIGMU</name>
<accession>A0AAQ3MRK5</accession>
<gene>
    <name evidence="2" type="ORF">V8G54_028520</name>
</gene>
<evidence type="ECO:0000256" key="1">
    <source>
        <dbReference type="SAM" id="MobiDB-lite"/>
    </source>
</evidence>
<dbReference type="AlphaFoldDB" id="A0AAQ3MRK5"/>
<dbReference type="PANTHER" id="PTHR35125">
    <property type="entry name" value="NEURON NAVIGATOR 1-LIKE-RELATED"/>
    <property type="match status" value="1"/>
</dbReference>
<evidence type="ECO:0000313" key="2">
    <source>
        <dbReference type="EMBL" id="WVY96369.1"/>
    </source>
</evidence>
<keyword evidence="3" id="KW-1185">Reference proteome</keyword>
<feature type="region of interest" description="Disordered" evidence="1">
    <location>
        <begin position="116"/>
        <end position="141"/>
    </location>
</feature>